<protein>
    <recommendedName>
        <fullName evidence="3">Anaphase-promoting complex subunit 4 WD40 domain-containing protein</fullName>
    </recommendedName>
</protein>
<sequence>MLAMGGQRLAMISAETSEFQLLDDSGRKCTAQPFKKTYGNMAISANGNIFAAVLDDRTGVEIWDAESDKFLPLYSLPPFTRNDPSIHVCSIGLSANGERLIIGLTNSTAMVWESRTGRLLKELKREEIDLRSRTGVAISRDGEQFAWTRLDKEKNVSVYTEKMHLAVPDKLQSYMNPPPELAFSPNGKRLAAVGFWLGAFWDVTTGTCLMTFNHADWPIWVLDTSFINFDFTVGTDLPEHKECEDYLTKYYVSPDGAWVMRNREKLLWILPEYRPRGAVVSGSKIVIERISGPPFVMQLLDDEL</sequence>
<reference evidence="1 2" key="1">
    <citation type="submission" date="2017-02" db="EMBL/GenBank/DDBJ databases">
        <title>Genomes of Trichoderma spp. with biocontrol activity.</title>
        <authorList>
            <person name="Gardiner D."/>
            <person name="Kazan K."/>
            <person name="Vos C."/>
            <person name="Harvey P."/>
        </authorList>
    </citation>
    <scope>NUCLEOTIDE SEQUENCE [LARGE SCALE GENOMIC DNA]</scope>
    <source>
        <strain evidence="1 2">Tr1</strain>
    </source>
</reference>
<dbReference type="SUPFAM" id="SSF50969">
    <property type="entry name" value="YVTN repeat-like/Quinoprotein amine dehydrogenase"/>
    <property type="match status" value="1"/>
</dbReference>
<dbReference type="EMBL" id="MTYI01000049">
    <property type="protein sequence ID" value="PNP55961.1"/>
    <property type="molecule type" value="Genomic_DNA"/>
</dbReference>
<name>A0A2K0UDV9_TRIHA</name>
<dbReference type="OrthoDB" id="538223at2759"/>
<gene>
    <name evidence="1" type="ORF">THARTR1_03898</name>
</gene>
<organism evidence="1 2">
    <name type="scientific">Trichoderma harzianum</name>
    <name type="common">Hypocrea lixii</name>
    <dbReference type="NCBI Taxonomy" id="5544"/>
    <lineage>
        <taxon>Eukaryota</taxon>
        <taxon>Fungi</taxon>
        <taxon>Dikarya</taxon>
        <taxon>Ascomycota</taxon>
        <taxon>Pezizomycotina</taxon>
        <taxon>Sordariomycetes</taxon>
        <taxon>Hypocreomycetidae</taxon>
        <taxon>Hypocreales</taxon>
        <taxon>Hypocreaceae</taxon>
        <taxon>Trichoderma</taxon>
    </lineage>
</organism>
<proteinExistence type="predicted"/>
<dbReference type="Proteomes" id="UP000236290">
    <property type="component" value="Unassembled WGS sequence"/>
</dbReference>
<dbReference type="InterPro" id="IPR011044">
    <property type="entry name" value="Quino_amine_DH_bsu"/>
</dbReference>
<dbReference type="InterPro" id="IPR015943">
    <property type="entry name" value="WD40/YVTN_repeat-like_dom_sf"/>
</dbReference>
<evidence type="ECO:0000313" key="1">
    <source>
        <dbReference type="EMBL" id="PNP55961.1"/>
    </source>
</evidence>
<dbReference type="Gene3D" id="2.130.10.10">
    <property type="entry name" value="YVTN repeat-like/Quinoprotein amine dehydrogenase"/>
    <property type="match status" value="1"/>
</dbReference>
<evidence type="ECO:0008006" key="3">
    <source>
        <dbReference type="Google" id="ProtNLM"/>
    </source>
</evidence>
<accession>A0A2K0UDV9</accession>
<dbReference type="AlphaFoldDB" id="A0A2K0UDV9"/>
<evidence type="ECO:0000313" key="2">
    <source>
        <dbReference type="Proteomes" id="UP000236290"/>
    </source>
</evidence>
<comment type="caution">
    <text evidence="1">The sequence shown here is derived from an EMBL/GenBank/DDBJ whole genome shotgun (WGS) entry which is preliminary data.</text>
</comment>